<dbReference type="Pfam" id="PF11397">
    <property type="entry name" value="GlcNAc"/>
    <property type="match status" value="1"/>
</dbReference>
<sequence>MAPPPFKRRRGAPKSSTGGLITTMIALLVGAGFVFLLAIVLLASRLGEVEEGGSTTTTTTTIMEVPGDTTTIMEVPGDLGSKMIGRGDGDGNGDRGGKLRPPSRLSFPHLPPHLMAEEMYGDGIISDLLDGTDPTIAGLVATMQRFLSKLRLFLVASRDAPTPEIVIRGYFDLVDEYLKPLESTYRNKRVFPMREDDSIFMSLGAYRDHLLGETLRQAYGNAHDPDLLFVGAVVQNCFGIETTCRTGVEVKGMDANGNPITKVSDRPPDVNGIEEFCTDPNFSRHCVDGRIRVLYVNETESNGPTTARYLASRLWGGETHYMQSDSHLRFAPDWDRKYKEELRLAKSYPKAVLSTYPTGFKDGDPPYMGGTMSPRLCTCEFSEGGGRHKMLRINTGHDCKGEQDVPTQIAYIAAGFFFVRSEFLVDVPFDPYLPWVFMGEEIALSLRAWTHGWDVYAPRKDWIAHQYRPGKLGLPKFWENTARVFGGRGGFDNELQRVAIERIKHMVGYEGSDMDSLEKLGCDFLLKDLEHYGPGKVRTVRAFLEHTKIDMKTEKCGWIDWCNDCTLP</sequence>
<evidence type="ECO:0000256" key="2">
    <source>
        <dbReference type="SAM" id="Phobius"/>
    </source>
</evidence>
<keyword evidence="4" id="KW-1185">Reference proteome</keyword>
<keyword evidence="2" id="KW-0812">Transmembrane</keyword>
<comment type="caution">
    <text evidence="3">The sequence shown here is derived from an EMBL/GenBank/DDBJ whole genome shotgun (WGS) entry which is preliminary data.</text>
</comment>
<name>A0ABD3RVJ3_9STRA</name>
<dbReference type="SUPFAM" id="SSF53448">
    <property type="entry name" value="Nucleotide-diphospho-sugar transferases"/>
    <property type="match status" value="1"/>
</dbReference>
<protein>
    <submittedName>
        <fullName evidence="3">Uncharacterized protein</fullName>
    </submittedName>
</protein>
<dbReference type="PANTHER" id="PTHR34496:SF10">
    <property type="entry name" value="GLCNAC TRANSFERASE"/>
    <property type="match status" value="1"/>
</dbReference>
<gene>
    <name evidence="3" type="ORF">ACHAXA_002191</name>
</gene>
<keyword evidence="2" id="KW-1133">Transmembrane helix</keyword>
<keyword evidence="2" id="KW-0472">Membrane</keyword>
<dbReference type="PANTHER" id="PTHR34496">
    <property type="entry name" value="GLCNAC TRANSFERASE-RELATED"/>
    <property type="match status" value="1"/>
</dbReference>
<accession>A0ABD3RVJ3</accession>
<dbReference type="EMBL" id="JALLPB020000158">
    <property type="protein sequence ID" value="KAL3816245.1"/>
    <property type="molecule type" value="Genomic_DNA"/>
</dbReference>
<evidence type="ECO:0000313" key="4">
    <source>
        <dbReference type="Proteomes" id="UP001530377"/>
    </source>
</evidence>
<dbReference type="AlphaFoldDB" id="A0ABD3RVJ3"/>
<feature type="transmembrane region" description="Helical" evidence="2">
    <location>
        <begin position="20"/>
        <end position="43"/>
    </location>
</feature>
<feature type="compositionally biased region" description="Basic and acidic residues" evidence="1">
    <location>
        <begin position="85"/>
        <end position="97"/>
    </location>
</feature>
<feature type="region of interest" description="Disordered" evidence="1">
    <location>
        <begin position="83"/>
        <end position="103"/>
    </location>
</feature>
<organism evidence="3 4">
    <name type="scientific">Cyclostephanos tholiformis</name>
    <dbReference type="NCBI Taxonomy" id="382380"/>
    <lineage>
        <taxon>Eukaryota</taxon>
        <taxon>Sar</taxon>
        <taxon>Stramenopiles</taxon>
        <taxon>Ochrophyta</taxon>
        <taxon>Bacillariophyta</taxon>
        <taxon>Coscinodiscophyceae</taxon>
        <taxon>Thalassiosirophycidae</taxon>
        <taxon>Stephanodiscales</taxon>
        <taxon>Stephanodiscaceae</taxon>
        <taxon>Cyclostephanos</taxon>
    </lineage>
</organism>
<evidence type="ECO:0000313" key="3">
    <source>
        <dbReference type="EMBL" id="KAL3816245.1"/>
    </source>
</evidence>
<dbReference type="InterPro" id="IPR021067">
    <property type="entry name" value="Glycosyltransferase"/>
</dbReference>
<reference evidence="3 4" key="1">
    <citation type="submission" date="2024-10" db="EMBL/GenBank/DDBJ databases">
        <title>Updated reference genomes for cyclostephanoid diatoms.</title>
        <authorList>
            <person name="Roberts W.R."/>
            <person name="Alverson A.J."/>
        </authorList>
    </citation>
    <scope>NUCLEOTIDE SEQUENCE [LARGE SCALE GENOMIC DNA]</scope>
    <source>
        <strain evidence="3 4">AJA228-03</strain>
    </source>
</reference>
<dbReference type="Gene3D" id="3.90.550.10">
    <property type="entry name" value="Spore Coat Polysaccharide Biosynthesis Protein SpsA, Chain A"/>
    <property type="match status" value="1"/>
</dbReference>
<dbReference type="InterPro" id="IPR029044">
    <property type="entry name" value="Nucleotide-diphossugar_trans"/>
</dbReference>
<evidence type="ECO:0000256" key="1">
    <source>
        <dbReference type="SAM" id="MobiDB-lite"/>
    </source>
</evidence>
<proteinExistence type="predicted"/>
<dbReference type="Proteomes" id="UP001530377">
    <property type="component" value="Unassembled WGS sequence"/>
</dbReference>